<sequence length="85" mass="8833">MQSSAAPFSLALSSPTDSEPTMAIDDCAAHSPTSPRLTLRVPPLKHVIASRPKKALPARTVSTQIQGGTVDSDCAVAMDVEMGDV</sequence>
<evidence type="ECO:0000313" key="2">
    <source>
        <dbReference type="EMBL" id="GAT55883.1"/>
    </source>
</evidence>
<protein>
    <submittedName>
        <fullName evidence="2">Uncharacterized protein</fullName>
    </submittedName>
</protein>
<feature type="region of interest" description="Disordered" evidence="1">
    <location>
        <begin position="1"/>
        <end position="38"/>
    </location>
</feature>
<evidence type="ECO:0000256" key="1">
    <source>
        <dbReference type="SAM" id="MobiDB-lite"/>
    </source>
</evidence>
<reference evidence="2" key="1">
    <citation type="submission" date="2014-09" db="EMBL/GenBank/DDBJ databases">
        <title>Genome sequence of the luminous mushroom Mycena chlorophos for searching fungal bioluminescence genes.</title>
        <authorList>
            <person name="Tanaka Y."/>
            <person name="Kasuga D."/>
            <person name="Oba Y."/>
            <person name="Hase S."/>
            <person name="Sato K."/>
            <person name="Oba Y."/>
            <person name="Sakakibara Y."/>
        </authorList>
    </citation>
    <scope>NUCLEOTIDE SEQUENCE</scope>
</reference>
<gene>
    <name evidence="2" type="ORF">MCHLO_12605</name>
</gene>
<name>A0ABQ0LXW6_MYCCL</name>
<accession>A0ABQ0LXW6</accession>
<proteinExistence type="predicted"/>
<organism evidence="2 3">
    <name type="scientific">Mycena chlorophos</name>
    <name type="common">Agaric fungus</name>
    <name type="synonym">Agaricus chlorophos</name>
    <dbReference type="NCBI Taxonomy" id="658473"/>
    <lineage>
        <taxon>Eukaryota</taxon>
        <taxon>Fungi</taxon>
        <taxon>Dikarya</taxon>
        <taxon>Basidiomycota</taxon>
        <taxon>Agaricomycotina</taxon>
        <taxon>Agaricomycetes</taxon>
        <taxon>Agaricomycetidae</taxon>
        <taxon>Agaricales</taxon>
        <taxon>Marasmiineae</taxon>
        <taxon>Mycenaceae</taxon>
        <taxon>Mycena</taxon>
    </lineage>
</organism>
<keyword evidence="3" id="KW-1185">Reference proteome</keyword>
<evidence type="ECO:0000313" key="3">
    <source>
        <dbReference type="Proteomes" id="UP000815677"/>
    </source>
</evidence>
<dbReference type="Proteomes" id="UP000815677">
    <property type="component" value="Unassembled WGS sequence"/>
</dbReference>
<feature type="compositionally biased region" description="Low complexity" evidence="1">
    <location>
        <begin position="1"/>
        <end position="15"/>
    </location>
</feature>
<dbReference type="EMBL" id="DF849170">
    <property type="protein sequence ID" value="GAT55883.1"/>
    <property type="molecule type" value="Genomic_DNA"/>
</dbReference>